<accession>A0A1Y1ZK73</accession>
<evidence type="ECO:0000313" key="2">
    <source>
        <dbReference type="Proteomes" id="UP000193920"/>
    </source>
</evidence>
<sequence length="65" mass="8042">MKDNDEMRNYISNNNEDYKVKYYDLYSIINYINEIIKTIELENVFSSEFNKFFKEIFINFDYIGK</sequence>
<comment type="caution">
    <text evidence="1">The sequence shown here is derived from an EMBL/GenBank/DDBJ whole genome shotgun (WGS) entry which is preliminary data.</text>
</comment>
<evidence type="ECO:0000313" key="1">
    <source>
        <dbReference type="EMBL" id="ORY10594.1"/>
    </source>
</evidence>
<name>A0A1Y1ZK73_9FUNG</name>
<gene>
    <name evidence="1" type="ORF">LY90DRAFT_194877</name>
</gene>
<dbReference type="Proteomes" id="UP000193920">
    <property type="component" value="Unassembled WGS sequence"/>
</dbReference>
<protein>
    <submittedName>
        <fullName evidence="1">Uncharacterized protein</fullName>
    </submittedName>
</protein>
<dbReference type="EMBL" id="MCOG01000391">
    <property type="protein sequence ID" value="ORY10594.1"/>
    <property type="molecule type" value="Genomic_DNA"/>
</dbReference>
<reference evidence="1 2" key="1">
    <citation type="submission" date="2016-08" db="EMBL/GenBank/DDBJ databases">
        <title>A Parts List for Fungal Cellulosomes Revealed by Comparative Genomics.</title>
        <authorList>
            <consortium name="DOE Joint Genome Institute"/>
            <person name="Haitjema C.H."/>
            <person name="Gilmore S.P."/>
            <person name="Henske J.K."/>
            <person name="Solomon K.V."/>
            <person name="De Groot R."/>
            <person name="Kuo A."/>
            <person name="Mondo S.J."/>
            <person name="Salamov A.A."/>
            <person name="Labutti K."/>
            <person name="Zhao Z."/>
            <person name="Chiniquy J."/>
            <person name="Barry K."/>
            <person name="Brewer H.M."/>
            <person name="Purvine S.O."/>
            <person name="Wright A.T."/>
            <person name="Boxma B."/>
            <person name="Van Alen T."/>
            <person name="Hackstein J.H."/>
            <person name="Baker S.E."/>
            <person name="Grigoriev I.V."/>
            <person name="O'Malley M.A."/>
        </authorList>
    </citation>
    <scope>NUCLEOTIDE SEQUENCE [LARGE SCALE GENOMIC DNA]</scope>
    <source>
        <strain evidence="1 2">G1</strain>
    </source>
</reference>
<proteinExistence type="predicted"/>
<keyword evidence="2" id="KW-1185">Reference proteome</keyword>
<organism evidence="1 2">
    <name type="scientific">Neocallimastix californiae</name>
    <dbReference type="NCBI Taxonomy" id="1754190"/>
    <lineage>
        <taxon>Eukaryota</taxon>
        <taxon>Fungi</taxon>
        <taxon>Fungi incertae sedis</taxon>
        <taxon>Chytridiomycota</taxon>
        <taxon>Chytridiomycota incertae sedis</taxon>
        <taxon>Neocallimastigomycetes</taxon>
        <taxon>Neocallimastigales</taxon>
        <taxon>Neocallimastigaceae</taxon>
        <taxon>Neocallimastix</taxon>
    </lineage>
</organism>
<dbReference type="AlphaFoldDB" id="A0A1Y1ZK73"/>